<dbReference type="EnsemblMetazoa" id="PPA27101.1">
    <property type="protein sequence ID" value="PPA27101.1"/>
    <property type="gene ID" value="WBGene00116655"/>
</dbReference>
<keyword evidence="1" id="KW-0732">Signal</keyword>
<proteinExistence type="predicted"/>
<reference evidence="3" key="1">
    <citation type="journal article" date="2008" name="Nat. Genet.">
        <title>The Pristionchus pacificus genome provides a unique perspective on nematode lifestyle and parasitism.</title>
        <authorList>
            <person name="Dieterich C."/>
            <person name="Clifton S.W."/>
            <person name="Schuster L.N."/>
            <person name="Chinwalla A."/>
            <person name="Delehaunty K."/>
            <person name="Dinkelacker I."/>
            <person name="Fulton L."/>
            <person name="Fulton R."/>
            <person name="Godfrey J."/>
            <person name="Minx P."/>
            <person name="Mitreva M."/>
            <person name="Roeseler W."/>
            <person name="Tian H."/>
            <person name="Witte H."/>
            <person name="Yang S.P."/>
            <person name="Wilson R.K."/>
            <person name="Sommer R.J."/>
        </authorList>
    </citation>
    <scope>NUCLEOTIDE SEQUENCE [LARGE SCALE GENOMIC DNA]</scope>
    <source>
        <strain evidence="3">PS312</strain>
    </source>
</reference>
<feature type="signal peptide" evidence="1">
    <location>
        <begin position="1"/>
        <end position="16"/>
    </location>
</feature>
<sequence>MRLQLLLASLTTVAIGYFPSMLESDNVIEQVLQYSKIRDHFAFSTPAEKSNMIIDDLFIKYPNLKPETDKGESNHTQLAHVLKRLMIISKREFEKLSKEEREYLGKVSEYVIHKLCILGVWRVHDKKELRYFGNASEMLGKGWTRDEYREMSMKQGAAIAKKWGIDSDEIIKE</sequence>
<protein>
    <submittedName>
        <fullName evidence="2">Uncharacterized protein</fullName>
    </submittedName>
</protein>
<feature type="chain" id="PRO_5035832093" evidence="1">
    <location>
        <begin position="17"/>
        <end position="173"/>
    </location>
</feature>
<reference evidence="2" key="2">
    <citation type="submission" date="2022-06" db="UniProtKB">
        <authorList>
            <consortium name="EnsemblMetazoa"/>
        </authorList>
    </citation>
    <scope>IDENTIFICATION</scope>
    <source>
        <strain evidence="2">PS312</strain>
    </source>
</reference>
<dbReference type="Proteomes" id="UP000005239">
    <property type="component" value="Unassembled WGS sequence"/>
</dbReference>
<name>A0A8R1UI78_PRIPA</name>
<dbReference type="AlphaFoldDB" id="A0A8R1UI78"/>
<accession>A0A8R1UI78</accession>
<gene>
    <name evidence="2" type="primary">WBGene00116655</name>
</gene>
<evidence type="ECO:0000256" key="1">
    <source>
        <dbReference type="SAM" id="SignalP"/>
    </source>
</evidence>
<evidence type="ECO:0000313" key="3">
    <source>
        <dbReference type="Proteomes" id="UP000005239"/>
    </source>
</evidence>
<keyword evidence="3" id="KW-1185">Reference proteome</keyword>
<organism evidence="2 3">
    <name type="scientific">Pristionchus pacificus</name>
    <name type="common">Parasitic nematode worm</name>
    <dbReference type="NCBI Taxonomy" id="54126"/>
    <lineage>
        <taxon>Eukaryota</taxon>
        <taxon>Metazoa</taxon>
        <taxon>Ecdysozoa</taxon>
        <taxon>Nematoda</taxon>
        <taxon>Chromadorea</taxon>
        <taxon>Rhabditida</taxon>
        <taxon>Rhabditina</taxon>
        <taxon>Diplogasteromorpha</taxon>
        <taxon>Diplogasteroidea</taxon>
        <taxon>Neodiplogasteridae</taxon>
        <taxon>Pristionchus</taxon>
    </lineage>
</organism>
<evidence type="ECO:0000313" key="2">
    <source>
        <dbReference type="EnsemblMetazoa" id="PPA27101.1"/>
    </source>
</evidence>